<protein>
    <submittedName>
        <fullName evidence="2">SH3 and multiple ankyrin repeat domains 3b</fullName>
    </submittedName>
</protein>
<evidence type="ECO:0000313" key="2">
    <source>
        <dbReference type="EMBL" id="SBR01934.1"/>
    </source>
</evidence>
<dbReference type="EMBL" id="HAED01015489">
    <property type="protein sequence ID" value="SBR01934.1"/>
    <property type="molecule type" value="Transcribed_RNA"/>
</dbReference>
<evidence type="ECO:0000256" key="1">
    <source>
        <dbReference type="SAM" id="MobiDB-lite"/>
    </source>
</evidence>
<dbReference type="AlphaFoldDB" id="A0A1A8IX47"/>
<reference evidence="2" key="2">
    <citation type="submission" date="2016-06" db="EMBL/GenBank/DDBJ databases">
        <title>The genome of a short-lived fish provides insights into sex chromosome evolution and the genetic control of aging.</title>
        <authorList>
            <person name="Reichwald K."/>
            <person name="Felder M."/>
            <person name="Petzold A."/>
            <person name="Koch P."/>
            <person name="Groth M."/>
            <person name="Platzer M."/>
        </authorList>
    </citation>
    <scope>NUCLEOTIDE SEQUENCE</scope>
    <source>
        <tissue evidence="2">Brain</tissue>
    </source>
</reference>
<organism evidence="2">
    <name type="scientific">Nothobranchius kuhntae</name>
    <name type="common">Beira killifish</name>
    <dbReference type="NCBI Taxonomy" id="321403"/>
    <lineage>
        <taxon>Eukaryota</taxon>
        <taxon>Metazoa</taxon>
        <taxon>Chordata</taxon>
        <taxon>Craniata</taxon>
        <taxon>Vertebrata</taxon>
        <taxon>Euteleostomi</taxon>
        <taxon>Actinopterygii</taxon>
        <taxon>Neopterygii</taxon>
        <taxon>Teleostei</taxon>
        <taxon>Neoteleostei</taxon>
        <taxon>Acanthomorphata</taxon>
        <taxon>Ovalentaria</taxon>
        <taxon>Atherinomorphae</taxon>
        <taxon>Cyprinodontiformes</taxon>
        <taxon>Nothobranchiidae</taxon>
        <taxon>Nothobranchius</taxon>
    </lineage>
</organism>
<reference evidence="2" key="1">
    <citation type="submission" date="2016-05" db="EMBL/GenBank/DDBJ databases">
        <authorList>
            <person name="Lavstsen T."/>
            <person name="Jespersen J.S."/>
        </authorList>
    </citation>
    <scope>NUCLEOTIDE SEQUENCE</scope>
    <source>
        <tissue evidence="2">Brain</tissue>
    </source>
</reference>
<gene>
    <name evidence="2" type="primary">SHANK3B</name>
</gene>
<proteinExistence type="predicted"/>
<feature type="compositionally biased region" description="Polar residues" evidence="1">
    <location>
        <begin position="36"/>
        <end position="47"/>
    </location>
</feature>
<name>A0A1A8IX47_NOTKU</name>
<sequence>MELERSFKEERAKLAKDSPMPLSPTADTKHDRPRQQAVTNGNPTGSAVTRDDDVDDTPPGNSIVVRIGIPDLQQTKCLRFDPELPVWTTGVQRPSRKVSG</sequence>
<feature type="compositionally biased region" description="Basic and acidic residues" evidence="1">
    <location>
        <begin position="1"/>
        <end position="16"/>
    </location>
</feature>
<accession>A0A1A8IX47</accession>
<feature type="region of interest" description="Disordered" evidence="1">
    <location>
        <begin position="1"/>
        <end position="60"/>
    </location>
</feature>